<dbReference type="PANTHER" id="PTHR21310">
    <property type="entry name" value="AMINOGLYCOSIDE PHOSPHOTRANSFERASE-RELATED-RELATED"/>
    <property type="match status" value="1"/>
</dbReference>
<reference evidence="2 3" key="1">
    <citation type="submission" date="2020-08" db="EMBL/GenBank/DDBJ databases">
        <title>Genome sequence of Nocardioides mesophilus KACC 16243T.</title>
        <authorList>
            <person name="Hyun D.-W."/>
            <person name="Bae J.-W."/>
        </authorList>
    </citation>
    <scope>NUCLEOTIDE SEQUENCE [LARGE SCALE GENOMIC DNA]</scope>
    <source>
        <strain evidence="2 3">KACC 16243</strain>
    </source>
</reference>
<sequence length="290" mass="31980">MLTADGLDVTAALTWAGSSSSRVTGARELFGGWTSTMLALSTEAGDDLVLRLMTREPWRSHGSGLTTRESEIQEMLAPTAVPAPRSWRLDAHGCACGFPAHLMSLLPGRVELDRVDDRSLGLLADLLATIHAVSPTIEVRTYQSWAWEAKYVVPTWATDPGLWQEAFTLLRTPAPAYEPSFLHRDFQPRNVLWSEGRISGVVDWVETSIGPAWLDVAHCCTNLALRHGDERADSFAAAYVGHTGAEPQLYFEVMDIVGFLPPPGKEPFIKADDERARLEERLRAVMLRVG</sequence>
<gene>
    <name evidence="2" type="ORF">H9L09_04820</name>
</gene>
<protein>
    <submittedName>
        <fullName evidence="2">Aminoglycoside phosphotransferase family protein</fullName>
    </submittedName>
</protein>
<evidence type="ECO:0000313" key="2">
    <source>
        <dbReference type="EMBL" id="QNN53740.1"/>
    </source>
</evidence>
<dbReference type="Gene3D" id="3.90.1200.10">
    <property type="match status" value="1"/>
</dbReference>
<dbReference type="SUPFAM" id="SSF56112">
    <property type="entry name" value="Protein kinase-like (PK-like)"/>
    <property type="match status" value="1"/>
</dbReference>
<dbReference type="AlphaFoldDB" id="A0A7G9RDR5"/>
<organism evidence="2 3">
    <name type="scientific">Nocardioides mesophilus</name>
    <dbReference type="NCBI Taxonomy" id="433659"/>
    <lineage>
        <taxon>Bacteria</taxon>
        <taxon>Bacillati</taxon>
        <taxon>Actinomycetota</taxon>
        <taxon>Actinomycetes</taxon>
        <taxon>Propionibacteriales</taxon>
        <taxon>Nocardioidaceae</taxon>
        <taxon>Nocardioides</taxon>
    </lineage>
</organism>
<dbReference type="GO" id="GO:0016740">
    <property type="term" value="F:transferase activity"/>
    <property type="evidence" value="ECO:0007669"/>
    <property type="project" value="UniProtKB-KW"/>
</dbReference>
<accession>A0A7G9RDR5</accession>
<proteinExistence type="predicted"/>
<dbReference type="Pfam" id="PF01636">
    <property type="entry name" value="APH"/>
    <property type="match status" value="1"/>
</dbReference>
<keyword evidence="3" id="KW-1185">Reference proteome</keyword>
<dbReference type="InterPro" id="IPR051678">
    <property type="entry name" value="AGP_Transferase"/>
</dbReference>
<feature type="domain" description="Aminoglycoside phosphotransferase" evidence="1">
    <location>
        <begin position="28"/>
        <end position="240"/>
    </location>
</feature>
<dbReference type="InterPro" id="IPR002575">
    <property type="entry name" value="Aminoglycoside_PTrfase"/>
</dbReference>
<keyword evidence="2" id="KW-0808">Transferase</keyword>
<dbReference type="InterPro" id="IPR011009">
    <property type="entry name" value="Kinase-like_dom_sf"/>
</dbReference>
<name>A0A7G9RDR5_9ACTN</name>
<dbReference type="Proteomes" id="UP000515947">
    <property type="component" value="Chromosome"/>
</dbReference>
<evidence type="ECO:0000313" key="3">
    <source>
        <dbReference type="Proteomes" id="UP000515947"/>
    </source>
</evidence>
<dbReference type="RefSeq" id="WP_187579584.1">
    <property type="nucleotide sequence ID" value="NZ_CP060713.1"/>
</dbReference>
<dbReference type="EMBL" id="CP060713">
    <property type="protein sequence ID" value="QNN53740.1"/>
    <property type="molecule type" value="Genomic_DNA"/>
</dbReference>
<evidence type="ECO:0000259" key="1">
    <source>
        <dbReference type="Pfam" id="PF01636"/>
    </source>
</evidence>
<dbReference type="KEGG" id="nmes:H9L09_04820"/>